<sequence length="556" mass="60400">MRLGELLIREKLITPQALEEALESQVVHGGRLGTNLLELGLIAEPDLARMLGKLHGCAHASGEMKPDAQALALVDLNDADNRDYLPMRVDATRLSLAVMNPTDYTMLDSLGFQTGKRVVPVVIPEFRMHQLLRRYCKAFRPLRAIDMNAMQKPKPQPLQKLESLGASGEVSRSSNKSTELISEEEFQSVYAQALTGGARSDSLMQLLEEEEEIITGEVVAEELEEEVITGEVVEEAPPEVYAPPPEAPPARPTMQMWAVPSAPEAYAEAMQAVAQQPVPDYSLPPVEQPVAPYAPPPVAQPEVPQELPFIPAPVEPPARRPTASFIPVPTENAQARPPPAAPALPPVAPVVPPVAPPPQAQGPQAARPAAAPGKVAARRPGVAKPAALKPLTFADAQAQLAKSLDREDVATTVLRFAVGKWRRCLLLSVQGSLVTGWHGMGRGVRDAAVRRIGVALRPQNTFRLVRDTRSHYVGPVRRDTAMNVFYRLLGADKQPEPTYPKTSVILPLLVRGKVVHLLYLDNGPDQLTPPDVGELLILAQSVGRSYEAMIRRRKSA</sequence>
<keyword evidence="3" id="KW-1185">Reference proteome</keyword>
<comment type="caution">
    <text evidence="2">The sequence shown here is derived from an EMBL/GenBank/DDBJ whole genome shotgun (WGS) entry which is preliminary data.</text>
</comment>
<evidence type="ECO:0000313" key="3">
    <source>
        <dbReference type="Proteomes" id="UP001291309"/>
    </source>
</evidence>
<dbReference type="RefSeq" id="WP_321551289.1">
    <property type="nucleotide sequence ID" value="NZ_JAXIVS010000021.1"/>
</dbReference>
<dbReference type="InterPro" id="IPR037257">
    <property type="entry name" value="T2SS_E_N_sf"/>
</dbReference>
<dbReference type="Pfam" id="PF05157">
    <property type="entry name" value="MshEN"/>
    <property type="match status" value="1"/>
</dbReference>
<dbReference type="Gene3D" id="3.30.300.160">
    <property type="entry name" value="Type II secretion system, protein E, N-terminal domain"/>
    <property type="match status" value="1"/>
</dbReference>
<accession>A0ABU5HH45</accession>
<proteinExistence type="predicted"/>
<gene>
    <name evidence="2" type="ORF">SYV04_39680</name>
</gene>
<protein>
    <recommendedName>
        <fullName evidence="1">Type II secretion system protein GspE N-terminal domain-containing protein</fullName>
    </recommendedName>
</protein>
<organism evidence="2 3">
    <name type="scientific">Hyalangium rubrum</name>
    <dbReference type="NCBI Taxonomy" id="3103134"/>
    <lineage>
        <taxon>Bacteria</taxon>
        <taxon>Pseudomonadati</taxon>
        <taxon>Myxococcota</taxon>
        <taxon>Myxococcia</taxon>
        <taxon>Myxococcales</taxon>
        <taxon>Cystobacterineae</taxon>
        <taxon>Archangiaceae</taxon>
        <taxon>Hyalangium</taxon>
    </lineage>
</organism>
<dbReference type="EMBL" id="JAXIVS010000021">
    <property type="protein sequence ID" value="MDY7232575.1"/>
    <property type="molecule type" value="Genomic_DNA"/>
</dbReference>
<dbReference type="SUPFAM" id="SSF160246">
    <property type="entry name" value="EspE N-terminal domain-like"/>
    <property type="match status" value="1"/>
</dbReference>
<dbReference type="Proteomes" id="UP001291309">
    <property type="component" value="Unassembled WGS sequence"/>
</dbReference>
<evidence type="ECO:0000259" key="1">
    <source>
        <dbReference type="Pfam" id="PF05157"/>
    </source>
</evidence>
<name>A0ABU5HH45_9BACT</name>
<reference evidence="2 3" key="1">
    <citation type="submission" date="2023-12" db="EMBL/GenBank/DDBJ databases">
        <title>the genome sequence of Hyalangium sp. s54d21.</title>
        <authorList>
            <person name="Zhang X."/>
        </authorList>
    </citation>
    <scope>NUCLEOTIDE SEQUENCE [LARGE SCALE GENOMIC DNA]</scope>
    <source>
        <strain evidence="3">s54d21</strain>
    </source>
</reference>
<evidence type="ECO:0000313" key="2">
    <source>
        <dbReference type="EMBL" id="MDY7232575.1"/>
    </source>
</evidence>
<dbReference type="InterPro" id="IPR007831">
    <property type="entry name" value="T2SS_GspE_N"/>
</dbReference>
<feature type="domain" description="Type II secretion system protein GspE N-terminal" evidence="1">
    <location>
        <begin position="63"/>
        <end position="137"/>
    </location>
</feature>